<evidence type="ECO:0000256" key="10">
    <source>
        <dbReference type="ARBA" id="ARBA00023304"/>
    </source>
</evidence>
<protein>
    <recommendedName>
        <fullName evidence="8">Probable branched-chain-amino-acid aminotransferase</fullName>
        <ecNumber evidence="7">2.6.1.42</ecNumber>
    </recommendedName>
</protein>
<dbReference type="InterPro" id="IPR050571">
    <property type="entry name" value="Class-IV_PLP-Dep_Aminotrnsfr"/>
</dbReference>
<dbReference type="InterPro" id="IPR001544">
    <property type="entry name" value="Aminotrans_IV"/>
</dbReference>
<dbReference type="Proteomes" id="UP000630923">
    <property type="component" value="Unassembled WGS sequence"/>
</dbReference>
<evidence type="ECO:0000256" key="3">
    <source>
        <dbReference type="ARBA" id="ARBA00004824"/>
    </source>
</evidence>
<evidence type="ECO:0000256" key="7">
    <source>
        <dbReference type="ARBA" id="ARBA00013053"/>
    </source>
</evidence>
<dbReference type="GO" id="GO:0009082">
    <property type="term" value="P:branched-chain amino acid biosynthetic process"/>
    <property type="evidence" value="ECO:0007669"/>
    <property type="project" value="UniProtKB-KW"/>
</dbReference>
<dbReference type="PANTHER" id="PTHR42743:SF11">
    <property type="entry name" value="AMINODEOXYCHORISMATE LYASE"/>
    <property type="match status" value="1"/>
</dbReference>
<evidence type="ECO:0000256" key="6">
    <source>
        <dbReference type="ARBA" id="ARBA00009320"/>
    </source>
</evidence>
<evidence type="ECO:0000256" key="13">
    <source>
        <dbReference type="ARBA" id="ARBA00049229"/>
    </source>
</evidence>
<dbReference type="RefSeq" id="WP_191250379.1">
    <property type="nucleotide sequence ID" value="NZ_BNCI01000001.1"/>
</dbReference>
<dbReference type="AlphaFoldDB" id="A0A919E3W2"/>
<dbReference type="Pfam" id="PF01063">
    <property type="entry name" value="Aminotran_4"/>
    <property type="match status" value="1"/>
</dbReference>
<name>A0A919E3W2_9PROT</name>
<comment type="cofactor">
    <cofactor evidence="1">
        <name>pyridoxal 5'-phosphate</name>
        <dbReference type="ChEBI" id="CHEBI:597326"/>
    </cofactor>
</comment>
<comment type="function">
    <text evidence="2">Acts on leucine, isoleucine and valine.</text>
</comment>
<comment type="similarity">
    <text evidence="6">Belongs to the class-IV pyridoxal-phosphate-dependent aminotransferase family.</text>
</comment>
<dbReference type="InterPro" id="IPR043131">
    <property type="entry name" value="BCAT-like_N"/>
</dbReference>
<dbReference type="EC" id="2.6.1.42" evidence="7"/>
<dbReference type="InterPro" id="IPR043132">
    <property type="entry name" value="BCAT-like_C"/>
</dbReference>
<reference evidence="14" key="2">
    <citation type="submission" date="2020-09" db="EMBL/GenBank/DDBJ databases">
        <authorList>
            <person name="Sun Q."/>
            <person name="Kim S."/>
        </authorList>
    </citation>
    <scope>NUCLEOTIDE SEQUENCE</scope>
    <source>
        <strain evidence="14">KCTC 42590</strain>
    </source>
</reference>
<evidence type="ECO:0000256" key="8">
    <source>
        <dbReference type="ARBA" id="ARBA00014472"/>
    </source>
</evidence>
<keyword evidence="10" id="KW-0100">Branched-chain amino acid biosynthesis</keyword>
<keyword evidence="15" id="KW-1185">Reference proteome</keyword>
<evidence type="ECO:0000313" key="15">
    <source>
        <dbReference type="Proteomes" id="UP000630923"/>
    </source>
</evidence>
<evidence type="ECO:0000256" key="5">
    <source>
        <dbReference type="ARBA" id="ARBA00005072"/>
    </source>
</evidence>
<dbReference type="FunFam" id="3.20.10.10:FF:000002">
    <property type="entry name" value="D-alanine aminotransferase"/>
    <property type="match status" value="1"/>
</dbReference>
<dbReference type="Gene3D" id="3.20.10.10">
    <property type="entry name" value="D-amino Acid Aminotransferase, subunit A, domain 2"/>
    <property type="match status" value="1"/>
</dbReference>
<proteinExistence type="inferred from homology"/>
<dbReference type="SUPFAM" id="SSF56752">
    <property type="entry name" value="D-aminoacid aminotransferase-like PLP-dependent enzymes"/>
    <property type="match status" value="1"/>
</dbReference>
<dbReference type="CDD" id="cd01558">
    <property type="entry name" value="D-AAT_like"/>
    <property type="match status" value="1"/>
</dbReference>
<dbReference type="GO" id="GO:0008652">
    <property type="term" value="P:amino acid biosynthetic process"/>
    <property type="evidence" value="ECO:0007669"/>
    <property type="project" value="UniProtKB-ARBA"/>
</dbReference>
<comment type="caution">
    <text evidence="14">The sequence shown here is derived from an EMBL/GenBank/DDBJ whole genome shotgun (WGS) entry which is preliminary data.</text>
</comment>
<comment type="pathway">
    <text evidence="3">Amino-acid biosynthesis; L-isoleucine biosynthesis; L-isoleucine from 2-oxobutanoate: step 4/4.</text>
</comment>
<dbReference type="InterPro" id="IPR036038">
    <property type="entry name" value="Aminotransferase-like"/>
</dbReference>
<dbReference type="NCBIfam" id="NF005209">
    <property type="entry name" value="PRK06680.1"/>
    <property type="match status" value="1"/>
</dbReference>
<evidence type="ECO:0000313" key="14">
    <source>
        <dbReference type="EMBL" id="GHF17127.1"/>
    </source>
</evidence>
<evidence type="ECO:0000256" key="4">
    <source>
        <dbReference type="ARBA" id="ARBA00004931"/>
    </source>
</evidence>
<dbReference type="GO" id="GO:0005829">
    <property type="term" value="C:cytosol"/>
    <property type="evidence" value="ECO:0007669"/>
    <property type="project" value="TreeGrafter"/>
</dbReference>
<dbReference type="PANTHER" id="PTHR42743">
    <property type="entry name" value="AMINO-ACID AMINOTRANSFERASE"/>
    <property type="match status" value="1"/>
</dbReference>
<dbReference type="EMBL" id="BNCI01000001">
    <property type="protein sequence ID" value="GHF17127.1"/>
    <property type="molecule type" value="Genomic_DNA"/>
</dbReference>
<accession>A0A919E3W2</accession>
<comment type="catalytic activity">
    <reaction evidence="13">
        <text>L-leucine + 2-oxoglutarate = 4-methyl-2-oxopentanoate + L-glutamate</text>
        <dbReference type="Rhea" id="RHEA:18321"/>
        <dbReference type="ChEBI" id="CHEBI:16810"/>
        <dbReference type="ChEBI" id="CHEBI:17865"/>
        <dbReference type="ChEBI" id="CHEBI:29985"/>
        <dbReference type="ChEBI" id="CHEBI:57427"/>
        <dbReference type="EC" id="2.6.1.42"/>
    </reaction>
</comment>
<gene>
    <name evidence="14" type="ORF">GCM10017044_09370</name>
</gene>
<comment type="catalytic activity">
    <reaction evidence="11">
        <text>L-valine + 2-oxoglutarate = 3-methyl-2-oxobutanoate + L-glutamate</text>
        <dbReference type="Rhea" id="RHEA:24813"/>
        <dbReference type="ChEBI" id="CHEBI:11851"/>
        <dbReference type="ChEBI" id="CHEBI:16810"/>
        <dbReference type="ChEBI" id="CHEBI:29985"/>
        <dbReference type="ChEBI" id="CHEBI:57762"/>
        <dbReference type="EC" id="2.6.1.42"/>
    </reaction>
</comment>
<evidence type="ECO:0000256" key="9">
    <source>
        <dbReference type="ARBA" id="ARBA00022898"/>
    </source>
</evidence>
<comment type="pathway">
    <text evidence="5">Amino-acid biosynthesis; L-leucine biosynthesis; L-leucine from 3-methyl-2-oxobutanoate: step 4/4.</text>
</comment>
<comment type="catalytic activity">
    <reaction evidence="12">
        <text>L-isoleucine + 2-oxoglutarate = (S)-3-methyl-2-oxopentanoate + L-glutamate</text>
        <dbReference type="Rhea" id="RHEA:24801"/>
        <dbReference type="ChEBI" id="CHEBI:16810"/>
        <dbReference type="ChEBI" id="CHEBI:29985"/>
        <dbReference type="ChEBI" id="CHEBI:35146"/>
        <dbReference type="ChEBI" id="CHEBI:58045"/>
        <dbReference type="EC" id="2.6.1.42"/>
    </reaction>
</comment>
<evidence type="ECO:0000256" key="12">
    <source>
        <dbReference type="ARBA" id="ARBA00048798"/>
    </source>
</evidence>
<evidence type="ECO:0000256" key="11">
    <source>
        <dbReference type="ARBA" id="ARBA00048212"/>
    </source>
</evidence>
<evidence type="ECO:0000256" key="1">
    <source>
        <dbReference type="ARBA" id="ARBA00001933"/>
    </source>
</evidence>
<evidence type="ECO:0000256" key="2">
    <source>
        <dbReference type="ARBA" id="ARBA00003109"/>
    </source>
</evidence>
<organism evidence="14 15">
    <name type="scientific">Kordiimonas sediminis</name>
    <dbReference type="NCBI Taxonomy" id="1735581"/>
    <lineage>
        <taxon>Bacteria</taxon>
        <taxon>Pseudomonadati</taxon>
        <taxon>Pseudomonadota</taxon>
        <taxon>Alphaproteobacteria</taxon>
        <taxon>Kordiimonadales</taxon>
        <taxon>Kordiimonadaceae</taxon>
        <taxon>Kordiimonas</taxon>
    </lineage>
</organism>
<dbReference type="GO" id="GO:0004084">
    <property type="term" value="F:branched-chain-amino-acid transaminase activity"/>
    <property type="evidence" value="ECO:0007669"/>
    <property type="project" value="UniProtKB-EC"/>
</dbReference>
<reference evidence="14" key="1">
    <citation type="journal article" date="2014" name="Int. J. Syst. Evol. Microbiol.">
        <title>Complete genome sequence of Corynebacterium casei LMG S-19264T (=DSM 44701T), isolated from a smear-ripened cheese.</title>
        <authorList>
            <consortium name="US DOE Joint Genome Institute (JGI-PGF)"/>
            <person name="Walter F."/>
            <person name="Albersmeier A."/>
            <person name="Kalinowski J."/>
            <person name="Ruckert C."/>
        </authorList>
    </citation>
    <scope>NUCLEOTIDE SEQUENCE</scope>
    <source>
        <strain evidence="14">KCTC 42590</strain>
    </source>
</reference>
<dbReference type="Gene3D" id="3.30.470.10">
    <property type="match status" value="1"/>
</dbReference>
<keyword evidence="10" id="KW-0028">Amino-acid biosynthesis</keyword>
<keyword evidence="9" id="KW-0663">Pyridoxal phosphate</keyword>
<comment type="pathway">
    <text evidence="4">Amino-acid biosynthesis; L-valine biosynthesis; L-valine from pyruvate: step 4/4.</text>
</comment>
<sequence>MSRIAYVNGSYVPHDEAYVHIEDRGYQFSDGVYEVAAIKNGKLIDGARHLDRLWRSMEELQIAAPMARAPMEVVLKEVVRQNRILEGIVYIQVTRGVARRDHAFPSFTRPALVMTAKRLSYDAVYKKAQSGIKVTSVPDIRWDRCDIKSISLLPNVLAKQTAREAGSVEAVMFDKDGMITEGSSTNVWMVTKDGTLVTRSTKDNILPGITRQCVMELAEENQMKVEERAFSLLEVADAAEIFITSTTSCAMPVIQFDDTVIGDGKPGPVALRLINAYMDFMNS</sequence>